<comment type="similarity">
    <text evidence="1">Belongs to the SMG8 family.</text>
</comment>
<dbReference type="STRING" id="554065.E1Z2T5"/>
<dbReference type="OrthoDB" id="63589at2759"/>
<keyword evidence="2" id="KW-0866">Nonsense-mediated mRNA decay</keyword>
<feature type="compositionally biased region" description="Low complexity" evidence="4">
    <location>
        <begin position="689"/>
        <end position="702"/>
    </location>
</feature>
<gene>
    <name evidence="5" type="ORF">CHLNCDRAFT_133293</name>
</gene>
<evidence type="ECO:0000256" key="2">
    <source>
        <dbReference type="ARBA" id="ARBA00023161"/>
    </source>
</evidence>
<keyword evidence="6" id="KW-1185">Reference proteome</keyword>
<feature type="region of interest" description="Disordered" evidence="4">
    <location>
        <begin position="165"/>
        <end position="188"/>
    </location>
</feature>
<feature type="compositionally biased region" description="Gly residues" evidence="4">
    <location>
        <begin position="589"/>
        <end position="598"/>
    </location>
</feature>
<evidence type="ECO:0000256" key="1">
    <source>
        <dbReference type="ARBA" id="ARBA00006443"/>
    </source>
</evidence>
<dbReference type="PANTHER" id="PTHR13091">
    <property type="entry name" value="AMPLIFIED IN BREAST CANCER 2-RELATED"/>
    <property type="match status" value="1"/>
</dbReference>
<protein>
    <recommendedName>
        <fullName evidence="3">Nonsense-mediated mRNA decay factor SMG8</fullName>
    </recommendedName>
</protein>
<proteinExistence type="inferred from homology"/>
<sequence length="1082" mass="106870">MFVVGVVGDTLEGASAAVGRLAGCSLPHALVLPRQAALQPQGWLAERCVCYHDAASDTLWMGLAAAAVPQAAAGAVLSRDEAREHEADATRALLLLFLTSHAVLWVQPARALASTQLLSQLRLLQQLKSALLPALPALLGVAAAEATAAVPGLCVPQLLVLAQPPPASAPPRQHQGQPISTPAAPALSAEEAAHHPLAQLLKRCRVLYPDDGSARALCTLPAAAPMLLPLPEHLGSSSQEQLVAEALAELLAPPTQQRQQQQAGKPAATAAAAVAAALAPQQAAVAAVAGGGTQEEALVSWRQAVATLAAVLEAAAAPAPAGTASRPAAADVAVPAEAAAAAAWQSACSRVVWDFSHASCKRAAAVASDAYRRNTPALLPAAGHTVALQAALCLYRSLARGPAADAGAEALQQQLSAYWRDGHMQCDAVSFLGNPCCLPAHDSQQQAHASSSGGAGAAAPQLLLASGSGGQQHTIPEPFTVAELQRAAAAVASDCSAAAARAQFYVRRLAGPGALAADVAGQAALGRPGAAGGEHAGAAADMAAAAAGPAAAAAALEAEAEAEAIGRGRLSGDGHSSGEEEAGRTPGADGKGSGGAGGAARASAPAAGAPAAGCWLELHVLGPRSMYKSPALAAALLMDGQPGWLRAGGVMLASLPVQVAVPLKPGQQAARSAAQAAAAAEDEEFPSLQQVKQQQQQQQQQQQHRRPGGKKLRPKEAAAGGGGAAAAEGKAASEVQLPAVLSWPGLKPPAASARAPLFVAANKDGKPQPARPSKQRSGKLQAAVAAGAASPAATAAAAAGPAAAAAAAVAAGAAAAGPAAAAAAAVAAGAAGTEQVTVLLGVEYESVQGQRLLLTPALLAAALQSSLDEVSVRQQSPPAAAASQPRTAAAAAAGASTAPTAAAAFLLQQDLPLWLQLPADQLTRLAGSAKRRSAPGGPTAASGGERPVWLQLRRLLIGTPDVAVPLEADPKLQLEVPASMLAPVATPTSAAAGAGKAGGSVVTVQLQYSLAAPLPIPPASFCVLALPWLLTAPTTPPTGAAAAGPGSSGGPAALIRQSGPLRAVLLGRSAVRPKGLQLQPPS</sequence>
<evidence type="ECO:0000313" key="5">
    <source>
        <dbReference type="EMBL" id="EFN60052.1"/>
    </source>
</evidence>
<dbReference type="PANTHER" id="PTHR13091:SF0">
    <property type="entry name" value="NONSENSE-MEDIATED MRNA DECAY FACTOR SMG8"/>
    <property type="match status" value="1"/>
</dbReference>
<dbReference type="RefSeq" id="XP_005852154.1">
    <property type="nucleotide sequence ID" value="XM_005852092.1"/>
</dbReference>
<evidence type="ECO:0000313" key="6">
    <source>
        <dbReference type="Proteomes" id="UP000008141"/>
    </source>
</evidence>
<dbReference type="Pfam" id="PF10220">
    <property type="entry name" value="Smg8_Smg9"/>
    <property type="match status" value="2"/>
</dbReference>
<reference evidence="5 6" key="1">
    <citation type="journal article" date="2010" name="Plant Cell">
        <title>The Chlorella variabilis NC64A genome reveals adaptation to photosymbiosis, coevolution with viruses, and cryptic sex.</title>
        <authorList>
            <person name="Blanc G."/>
            <person name="Duncan G."/>
            <person name="Agarkova I."/>
            <person name="Borodovsky M."/>
            <person name="Gurnon J."/>
            <person name="Kuo A."/>
            <person name="Lindquist E."/>
            <person name="Lucas S."/>
            <person name="Pangilinan J."/>
            <person name="Polle J."/>
            <person name="Salamov A."/>
            <person name="Terry A."/>
            <person name="Yamada T."/>
            <person name="Dunigan D.D."/>
            <person name="Grigoriev I.V."/>
            <person name="Claverie J.M."/>
            <person name="Van Etten J.L."/>
        </authorList>
    </citation>
    <scope>NUCLEOTIDE SEQUENCE [LARGE SCALE GENOMIC DNA]</scope>
    <source>
        <strain evidence="5 6">NC64A</strain>
    </source>
</reference>
<dbReference type="GO" id="GO:0000184">
    <property type="term" value="P:nuclear-transcribed mRNA catabolic process, nonsense-mediated decay"/>
    <property type="evidence" value="ECO:0007669"/>
    <property type="project" value="UniProtKB-KW"/>
</dbReference>
<accession>E1Z2T5</accession>
<dbReference type="KEGG" id="cvr:CHLNCDRAFT_133293"/>
<dbReference type="Proteomes" id="UP000008141">
    <property type="component" value="Unassembled WGS sequence"/>
</dbReference>
<dbReference type="InterPro" id="IPR019354">
    <property type="entry name" value="SMG8-like"/>
</dbReference>
<feature type="region of interest" description="Disordered" evidence="4">
    <location>
        <begin position="672"/>
        <end position="729"/>
    </location>
</feature>
<feature type="compositionally biased region" description="Basic residues" evidence="4">
    <location>
        <begin position="703"/>
        <end position="713"/>
    </location>
</feature>
<organism evidence="6">
    <name type="scientific">Chlorella variabilis</name>
    <name type="common">Green alga</name>
    <dbReference type="NCBI Taxonomy" id="554065"/>
    <lineage>
        <taxon>Eukaryota</taxon>
        <taxon>Viridiplantae</taxon>
        <taxon>Chlorophyta</taxon>
        <taxon>core chlorophytes</taxon>
        <taxon>Trebouxiophyceae</taxon>
        <taxon>Chlorellales</taxon>
        <taxon>Chlorellaceae</taxon>
        <taxon>Chlorella clade</taxon>
        <taxon>Chlorella</taxon>
    </lineage>
</organism>
<name>E1Z2T5_CHLVA</name>
<dbReference type="AlphaFoldDB" id="E1Z2T5"/>
<dbReference type="GeneID" id="17359000"/>
<evidence type="ECO:0000256" key="3">
    <source>
        <dbReference type="ARBA" id="ARBA00029509"/>
    </source>
</evidence>
<dbReference type="eggNOG" id="ENOG502T0QT">
    <property type="taxonomic scope" value="Eukaryota"/>
</dbReference>
<feature type="region of interest" description="Disordered" evidence="4">
    <location>
        <begin position="568"/>
        <end position="604"/>
    </location>
</feature>
<feature type="compositionally biased region" description="Basic and acidic residues" evidence="4">
    <location>
        <begin position="568"/>
        <end position="583"/>
    </location>
</feature>
<dbReference type="EMBL" id="GL433835">
    <property type="protein sequence ID" value="EFN60052.1"/>
    <property type="molecule type" value="Genomic_DNA"/>
</dbReference>
<dbReference type="InParanoid" id="E1Z2T5"/>
<evidence type="ECO:0000256" key="4">
    <source>
        <dbReference type="SAM" id="MobiDB-lite"/>
    </source>
</evidence>